<keyword evidence="2" id="KW-0808">Transferase</keyword>
<dbReference type="Proteomes" id="UP000298566">
    <property type="component" value="Chromosome"/>
</dbReference>
<dbReference type="RefSeq" id="WP_158336699.1">
    <property type="nucleotide sequence ID" value="NZ_CP033004.1"/>
</dbReference>
<dbReference type="AlphaFoldDB" id="A0A4D6Y251"/>
<organism evidence="2 3">
    <name type="scientific">Buchnera aphidicola subsp. Melaphis rhois</name>
    <dbReference type="NCBI Taxonomy" id="118103"/>
    <lineage>
        <taxon>Bacteria</taxon>
        <taxon>Pseudomonadati</taxon>
        <taxon>Pseudomonadota</taxon>
        <taxon>Gammaproteobacteria</taxon>
        <taxon>Enterobacterales</taxon>
        <taxon>Erwiniaceae</taxon>
        <taxon>Buchnera</taxon>
    </lineage>
</organism>
<dbReference type="OrthoDB" id="9789418at2"/>
<dbReference type="NCBIfam" id="NF001238">
    <property type="entry name" value="PRK00211.1"/>
    <property type="match status" value="1"/>
</dbReference>
<proteinExistence type="inferred from homology"/>
<dbReference type="EMBL" id="CP033004">
    <property type="protein sequence ID" value="QCI23576.1"/>
    <property type="molecule type" value="Genomic_DNA"/>
</dbReference>
<evidence type="ECO:0000313" key="2">
    <source>
        <dbReference type="EMBL" id="QCI23576.1"/>
    </source>
</evidence>
<reference evidence="2 3" key="1">
    <citation type="submission" date="2018-10" db="EMBL/GenBank/DDBJ databases">
        <title>Comparative functional genomics of the obligate endosymbiont Buchnera aphidicola.</title>
        <authorList>
            <person name="Chong R.A."/>
        </authorList>
    </citation>
    <scope>NUCLEOTIDE SEQUENCE [LARGE SCALE GENOMIC DNA]</scope>
    <source>
        <strain evidence="2 3">Mrh</strain>
    </source>
</reference>
<name>A0A4D6Y251_BUCMH</name>
<dbReference type="SUPFAM" id="SSF75169">
    <property type="entry name" value="DsrEFH-like"/>
    <property type="match status" value="1"/>
</dbReference>
<dbReference type="Gene3D" id="3.40.1260.10">
    <property type="entry name" value="DsrEFH-like"/>
    <property type="match status" value="1"/>
</dbReference>
<dbReference type="InterPro" id="IPR003787">
    <property type="entry name" value="Sulphur_relay_DsrE/F-like"/>
</dbReference>
<evidence type="ECO:0000313" key="3">
    <source>
        <dbReference type="Proteomes" id="UP000298566"/>
    </source>
</evidence>
<dbReference type="NCBIfam" id="TIGR03010">
    <property type="entry name" value="sulf_tusC_dsrF"/>
    <property type="match status" value="1"/>
</dbReference>
<gene>
    <name evidence="2" type="primary">tusC</name>
    <name evidence="2" type="ORF">D9V73_02485</name>
</gene>
<dbReference type="InterPro" id="IPR027396">
    <property type="entry name" value="DsrEFH-like"/>
</dbReference>
<protein>
    <submittedName>
        <fullName evidence="2">Sulfurtransferase complex subunit TusC</fullName>
    </submittedName>
</protein>
<dbReference type="PANTHER" id="PTHR38780">
    <property type="entry name" value="PROTEIN TUSC"/>
    <property type="match status" value="1"/>
</dbReference>
<sequence length="119" mass="13718">MKNIAFIFYRVPYGVSLSREGLDAVLSISMVNQNISIFFIGDGVFQLMKNQNPECILSHNYVSSFGVLPFFEINNLYYCKDSLVERGLFDKCNFCLNVSIISRKCIREKLEKHDVIISF</sequence>
<accession>A0A4D6Y251</accession>
<dbReference type="GO" id="GO:0016740">
    <property type="term" value="F:transferase activity"/>
    <property type="evidence" value="ECO:0007669"/>
    <property type="project" value="UniProtKB-KW"/>
</dbReference>
<evidence type="ECO:0000256" key="1">
    <source>
        <dbReference type="ARBA" id="ARBA00005996"/>
    </source>
</evidence>
<dbReference type="Pfam" id="PF02635">
    <property type="entry name" value="DsrE"/>
    <property type="match status" value="1"/>
</dbReference>
<comment type="similarity">
    <text evidence="1">Belongs to the DsrF/TusC family.</text>
</comment>
<dbReference type="InterPro" id="IPR017462">
    <property type="entry name" value="Sulphur_relay_TusC/DsrF"/>
</dbReference>
<dbReference type="PANTHER" id="PTHR38780:SF1">
    <property type="entry name" value="PROTEIN TUSC"/>
    <property type="match status" value="1"/>
</dbReference>